<dbReference type="GO" id="GO:0008881">
    <property type="term" value="F:glutamate racemase activity"/>
    <property type="evidence" value="ECO:0007669"/>
    <property type="project" value="UniProtKB-UniRule"/>
</dbReference>
<feature type="active site" description="Proton donor/acceptor" evidence="7">
    <location>
        <position position="74"/>
    </location>
</feature>
<dbReference type="FunFam" id="3.40.50.1860:FF:000001">
    <property type="entry name" value="Glutamate racemase"/>
    <property type="match status" value="1"/>
</dbReference>
<dbReference type="UniPathway" id="UPA00219"/>
<feature type="binding site" evidence="7">
    <location>
        <begin position="75"/>
        <end position="76"/>
    </location>
    <ligand>
        <name>substrate</name>
    </ligand>
</feature>
<feature type="binding site" evidence="7">
    <location>
        <begin position="185"/>
        <end position="186"/>
    </location>
    <ligand>
        <name>substrate</name>
    </ligand>
</feature>
<comment type="pathway">
    <text evidence="7">Cell wall biogenesis; peptidoglycan biosynthesis.</text>
</comment>
<accession>A0A1G2U8N6</accession>
<sequence length="262" mass="29173">MNSRPIGVFDSGVGGLSILIELEKLLPKENFVFFADQINVPYGEKTKSELNKFMTGVMNYLINKHDIKMFVIACNTATCYTIKELRKKYKLPIVGTEPAVKPASLATKTGTIAVISTPATSKSKTVARLIREYGNGIAILNIGCKNLENTVEKGSLDNPEVNKLLKKYLKEVKNSKTDQLVLGCTHYPFLRPAIVKILGRRIKLVDSGKAIAKRTQHLLRENKISNQGRGKTLYFTTGESKKFEGVASKLLKQRIFAKRVIL</sequence>
<dbReference type="HAMAP" id="MF_00258">
    <property type="entry name" value="Glu_racemase"/>
    <property type="match status" value="1"/>
</dbReference>
<dbReference type="InterPro" id="IPR033134">
    <property type="entry name" value="Asp/Glu_racemase_AS_2"/>
</dbReference>
<dbReference type="InterPro" id="IPR001920">
    <property type="entry name" value="Asp/Glu_race"/>
</dbReference>
<dbReference type="EMBL" id="MHWG01000009">
    <property type="protein sequence ID" value="OHB05838.1"/>
    <property type="molecule type" value="Genomic_DNA"/>
</dbReference>
<name>A0A1G2U8N6_9BACT</name>
<dbReference type="PANTHER" id="PTHR21198:SF3">
    <property type="entry name" value="GLUTAMATE RACEMASE"/>
    <property type="match status" value="1"/>
</dbReference>
<feature type="binding site" evidence="7">
    <location>
        <begin position="42"/>
        <end position="43"/>
    </location>
    <ligand>
        <name>substrate</name>
    </ligand>
</feature>
<keyword evidence="5 7" id="KW-0413">Isomerase</keyword>
<feature type="binding site" evidence="7">
    <location>
        <begin position="10"/>
        <end position="11"/>
    </location>
    <ligand>
        <name>substrate</name>
    </ligand>
</feature>
<dbReference type="Pfam" id="PF01177">
    <property type="entry name" value="Asp_Glu_race"/>
    <property type="match status" value="1"/>
</dbReference>
<proteinExistence type="inferred from homology"/>
<keyword evidence="4 7" id="KW-0573">Peptidoglycan synthesis</keyword>
<dbReference type="Gene3D" id="3.40.50.1860">
    <property type="match status" value="2"/>
</dbReference>
<comment type="function">
    <text evidence="7">Provides the (R)-glutamate required for cell wall biosynthesis.</text>
</comment>
<comment type="caution">
    <text evidence="8">The sequence shown here is derived from an EMBL/GenBank/DDBJ whole genome shotgun (WGS) entry which is preliminary data.</text>
</comment>
<keyword evidence="6 7" id="KW-0961">Cell wall biogenesis/degradation</keyword>
<evidence type="ECO:0000256" key="6">
    <source>
        <dbReference type="ARBA" id="ARBA00023316"/>
    </source>
</evidence>
<organism evidence="8 9">
    <name type="scientific">Candidatus Zambryskibacteria bacterium RIFCSPLOWO2_01_FULL_47_14</name>
    <dbReference type="NCBI Taxonomy" id="1802763"/>
    <lineage>
        <taxon>Bacteria</taxon>
        <taxon>Candidatus Zambryskiibacteriota</taxon>
    </lineage>
</organism>
<evidence type="ECO:0000256" key="3">
    <source>
        <dbReference type="ARBA" id="ARBA00022960"/>
    </source>
</evidence>
<dbReference type="InterPro" id="IPR015942">
    <property type="entry name" value="Asp/Glu/hydantoin_racemase"/>
</dbReference>
<keyword evidence="3 7" id="KW-0133">Cell shape</keyword>
<protein>
    <recommendedName>
        <fullName evidence="2 7">Glutamate racemase</fullName>
        <ecNumber evidence="2 7">5.1.1.3</ecNumber>
    </recommendedName>
</protein>
<dbReference type="InterPro" id="IPR004391">
    <property type="entry name" value="Glu_race"/>
</dbReference>
<evidence type="ECO:0000256" key="5">
    <source>
        <dbReference type="ARBA" id="ARBA00023235"/>
    </source>
</evidence>
<evidence type="ECO:0000256" key="7">
    <source>
        <dbReference type="HAMAP-Rule" id="MF_00258"/>
    </source>
</evidence>
<gene>
    <name evidence="7" type="primary">murI</name>
    <name evidence="8" type="ORF">A3A26_02925</name>
</gene>
<dbReference type="AlphaFoldDB" id="A0A1G2U8N6"/>
<dbReference type="GO" id="GO:0071555">
    <property type="term" value="P:cell wall organization"/>
    <property type="evidence" value="ECO:0007669"/>
    <property type="project" value="UniProtKB-KW"/>
</dbReference>
<dbReference type="Proteomes" id="UP000177068">
    <property type="component" value="Unassembled WGS sequence"/>
</dbReference>
<evidence type="ECO:0000256" key="2">
    <source>
        <dbReference type="ARBA" id="ARBA00013090"/>
    </source>
</evidence>
<dbReference type="GO" id="GO:0008360">
    <property type="term" value="P:regulation of cell shape"/>
    <property type="evidence" value="ECO:0007669"/>
    <property type="project" value="UniProtKB-KW"/>
</dbReference>
<comment type="catalytic activity">
    <reaction evidence="1 7">
        <text>L-glutamate = D-glutamate</text>
        <dbReference type="Rhea" id="RHEA:12813"/>
        <dbReference type="ChEBI" id="CHEBI:29985"/>
        <dbReference type="ChEBI" id="CHEBI:29986"/>
        <dbReference type="EC" id="5.1.1.3"/>
    </reaction>
</comment>
<evidence type="ECO:0000313" key="8">
    <source>
        <dbReference type="EMBL" id="OHB05838.1"/>
    </source>
</evidence>
<reference evidence="8 9" key="1">
    <citation type="journal article" date="2016" name="Nat. Commun.">
        <title>Thousands of microbial genomes shed light on interconnected biogeochemical processes in an aquifer system.</title>
        <authorList>
            <person name="Anantharaman K."/>
            <person name="Brown C.T."/>
            <person name="Hug L.A."/>
            <person name="Sharon I."/>
            <person name="Castelle C.J."/>
            <person name="Probst A.J."/>
            <person name="Thomas B.C."/>
            <person name="Singh A."/>
            <person name="Wilkins M.J."/>
            <person name="Karaoz U."/>
            <person name="Brodie E.L."/>
            <person name="Williams K.H."/>
            <person name="Hubbard S.S."/>
            <person name="Banfield J.F."/>
        </authorList>
    </citation>
    <scope>NUCLEOTIDE SEQUENCE [LARGE SCALE GENOMIC DNA]</scope>
</reference>
<evidence type="ECO:0000313" key="9">
    <source>
        <dbReference type="Proteomes" id="UP000177068"/>
    </source>
</evidence>
<evidence type="ECO:0000256" key="4">
    <source>
        <dbReference type="ARBA" id="ARBA00022984"/>
    </source>
</evidence>
<comment type="similarity">
    <text evidence="7">Belongs to the aspartate/glutamate racemases family.</text>
</comment>
<dbReference type="SUPFAM" id="SSF53681">
    <property type="entry name" value="Aspartate/glutamate racemase"/>
    <property type="match status" value="2"/>
</dbReference>
<dbReference type="NCBIfam" id="TIGR00067">
    <property type="entry name" value="glut_race"/>
    <property type="match status" value="1"/>
</dbReference>
<dbReference type="PROSITE" id="PS00924">
    <property type="entry name" value="ASP_GLU_RACEMASE_2"/>
    <property type="match status" value="1"/>
</dbReference>
<evidence type="ECO:0000256" key="1">
    <source>
        <dbReference type="ARBA" id="ARBA00001602"/>
    </source>
</evidence>
<dbReference type="EC" id="5.1.1.3" evidence="2 7"/>
<dbReference type="PANTHER" id="PTHR21198">
    <property type="entry name" value="GLUTAMATE RACEMASE"/>
    <property type="match status" value="1"/>
</dbReference>
<feature type="active site" description="Proton donor/acceptor" evidence="7">
    <location>
        <position position="184"/>
    </location>
</feature>
<dbReference type="GO" id="GO:0009252">
    <property type="term" value="P:peptidoglycan biosynthetic process"/>
    <property type="evidence" value="ECO:0007669"/>
    <property type="project" value="UniProtKB-UniRule"/>
</dbReference>